<protein>
    <submittedName>
        <fullName evidence="4">DUF971 family protein</fullName>
    </submittedName>
</protein>
<evidence type="ECO:0000256" key="2">
    <source>
        <dbReference type="ARBA" id="ARBA00023004"/>
    </source>
</evidence>
<dbReference type="RefSeq" id="WP_309901451.1">
    <property type="nucleotide sequence ID" value="NZ_JAVDRF010000004.1"/>
</dbReference>
<reference evidence="4 5" key="1">
    <citation type="submission" date="2023-07" db="EMBL/GenBank/DDBJ databases">
        <title>Sorghum-associated microbial communities from plants grown in Nebraska, USA.</title>
        <authorList>
            <person name="Schachtman D."/>
        </authorList>
    </citation>
    <scope>NUCLEOTIDE SEQUENCE [LARGE SCALE GENOMIC DNA]</scope>
    <source>
        <strain evidence="4 5">DS1781</strain>
    </source>
</reference>
<dbReference type="Pfam" id="PF06155">
    <property type="entry name" value="GBBH-like_N"/>
    <property type="match status" value="1"/>
</dbReference>
<dbReference type="Proteomes" id="UP001184230">
    <property type="component" value="Unassembled WGS sequence"/>
</dbReference>
<evidence type="ECO:0000313" key="4">
    <source>
        <dbReference type="EMBL" id="MDR6536439.1"/>
    </source>
</evidence>
<organism evidence="4 5">
    <name type="scientific">Variovorax soli</name>
    <dbReference type="NCBI Taxonomy" id="376815"/>
    <lineage>
        <taxon>Bacteria</taxon>
        <taxon>Pseudomonadati</taxon>
        <taxon>Pseudomonadota</taxon>
        <taxon>Betaproteobacteria</taxon>
        <taxon>Burkholderiales</taxon>
        <taxon>Comamonadaceae</taxon>
        <taxon>Variovorax</taxon>
    </lineage>
</organism>
<sequence>MSDTLSSPDAIQFPVDIVDHQASGVLALHWQDGSVSRLAHGLLRARCRCAACEQACRERGRHPEPGSSIRLAAIHPVSDKGLNLVFSDGHGRGIFPWAYLHELGLLSIP</sequence>
<feature type="domain" description="Gamma-butyrobetaine hydroxylase-like N-terminal" evidence="3">
    <location>
        <begin position="19"/>
        <end position="101"/>
    </location>
</feature>
<evidence type="ECO:0000259" key="3">
    <source>
        <dbReference type="Pfam" id="PF06155"/>
    </source>
</evidence>
<evidence type="ECO:0000256" key="1">
    <source>
        <dbReference type="ARBA" id="ARBA00022723"/>
    </source>
</evidence>
<evidence type="ECO:0000313" key="5">
    <source>
        <dbReference type="Proteomes" id="UP001184230"/>
    </source>
</evidence>
<dbReference type="PANTHER" id="PTHR35303">
    <property type="entry name" value="OS02G0197800 PROTEIN"/>
    <property type="match status" value="1"/>
</dbReference>
<accession>A0ABU1ND98</accession>
<dbReference type="InterPro" id="IPR038492">
    <property type="entry name" value="GBBH-like_N_sf"/>
</dbReference>
<dbReference type="Gene3D" id="3.30.2020.30">
    <property type="match status" value="1"/>
</dbReference>
<keyword evidence="1" id="KW-0479">Metal-binding</keyword>
<name>A0ABU1ND98_9BURK</name>
<proteinExistence type="predicted"/>
<dbReference type="PANTHER" id="PTHR35303:SF8">
    <property type="entry name" value="GAMMA-BUTYROBETAINE HYDROXYLASE-LIKE N-TERMINAL DOMAIN-CONTAINING PROTEIN"/>
    <property type="match status" value="1"/>
</dbReference>
<keyword evidence="5" id="KW-1185">Reference proteome</keyword>
<comment type="caution">
    <text evidence="4">The sequence shown here is derived from an EMBL/GenBank/DDBJ whole genome shotgun (WGS) entry which is preliminary data.</text>
</comment>
<dbReference type="EMBL" id="JAVDRF010000004">
    <property type="protein sequence ID" value="MDR6536439.1"/>
    <property type="molecule type" value="Genomic_DNA"/>
</dbReference>
<gene>
    <name evidence="4" type="ORF">J2739_002212</name>
</gene>
<keyword evidence="2" id="KW-0408">Iron</keyword>
<dbReference type="InterPro" id="IPR010376">
    <property type="entry name" value="GBBH-like_N"/>
</dbReference>